<evidence type="ECO:0000313" key="2">
    <source>
        <dbReference type="EMBL" id="KYK70897.1"/>
    </source>
</evidence>
<feature type="compositionally biased region" description="Basic and acidic residues" evidence="1">
    <location>
        <begin position="233"/>
        <end position="256"/>
    </location>
</feature>
<feature type="compositionally biased region" description="Basic and acidic residues" evidence="1">
    <location>
        <begin position="345"/>
        <end position="367"/>
    </location>
</feature>
<organism evidence="2 3">
    <name type="scientific">Toxoplasma gondii TgCatPRC2</name>
    <dbReference type="NCBI Taxonomy" id="1130821"/>
    <lineage>
        <taxon>Eukaryota</taxon>
        <taxon>Sar</taxon>
        <taxon>Alveolata</taxon>
        <taxon>Apicomplexa</taxon>
        <taxon>Conoidasida</taxon>
        <taxon>Coccidia</taxon>
        <taxon>Eucoccidiorida</taxon>
        <taxon>Eimeriorina</taxon>
        <taxon>Sarcocystidae</taxon>
        <taxon>Toxoplasma</taxon>
    </lineage>
</organism>
<dbReference type="EMBL" id="AHZP02000426">
    <property type="protein sequence ID" value="KYK70897.1"/>
    <property type="molecule type" value="Genomic_DNA"/>
</dbReference>
<sequence>MRRLPKPQQHHQAFPAEGRSSEARGDRKAVSPFEAVSQRPAEAVVRGKREKTQDAEHAEEATGGPDLFSPAQLEFVESLIGILLVALRWKPSRVSALEHSGPTCNFPPHFSRFPASFACWVSASSSASCAPQRPGFCLEESAEKRSETSLEGGEANDASSPQQGQRSQRCRPFRRRDGHEETAASTIKEGSGRERETHALTVVHANPCRTERSDRDAGQGRWAEAPGSTLRNRSADRQKERKEYEADADRTEKRACEGNPGPREGDAEETEASVSSKSRASGADGASAWNHFVLSPCGENVKGQSSRWNANPEGSERNGCETDACVEDGISGMRLLPGQDEDETSGDKKGETDTLSKKGGRGRREYELSPDVPSLLLDLFIRNALWRERRKAFACLNGRLIR</sequence>
<feature type="non-terminal residue" evidence="2">
    <location>
        <position position="402"/>
    </location>
</feature>
<dbReference type="VEuPathDB" id="ToxoDB:TGPRC2_269075A"/>
<name>A0A151HNC2_TOXGO</name>
<feature type="compositionally biased region" description="Basic and acidic residues" evidence="1">
    <location>
        <begin position="209"/>
        <end position="218"/>
    </location>
</feature>
<accession>A0A151HNC2</accession>
<dbReference type="Proteomes" id="UP000075225">
    <property type="component" value="Unassembled WGS sequence"/>
</dbReference>
<evidence type="ECO:0000256" key="1">
    <source>
        <dbReference type="SAM" id="MobiDB-lite"/>
    </source>
</evidence>
<comment type="caution">
    <text evidence="2">The sequence shown here is derived from an EMBL/GenBank/DDBJ whole genome shotgun (WGS) entry which is preliminary data.</text>
</comment>
<protein>
    <submittedName>
        <fullName evidence="2">Uncharacterized protein</fullName>
    </submittedName>
</protein>
<dbReference type="AlphaFoldDB" id="A0A151HNC2"/>
<feature type="compositionally biased region" description="Basic and acidic residues" evidence="1">
    <location>
        <begin position="19"/>
        <end position="29"/>
    </location>
</feature>
<proteinExistence type="predicted"/>
<feature type="region of interest" description="Disordered" evidence="1">
    <location>
        <begin position="333"/>
        <end position="367"/>
    </location>
</feature>
<feature type="region of interest" description="Disordered" evidence="1">
    <location>
        <begin position="141"/>
        <end position="285"/>
    </location>
</feature>
<feature type="compositionally biased region" description="Basic and acidic residues" evidence="1">
    <location>
        <begin position="45"/>
        <end position="60"/>
    </location>
</feature>
<gene>
    <name evidence="2" type="ORF">TGPRC2_269075A</name>
</gene>
<feature type="region of interest" description="Disordered" evidence="1">
    <location>
        <begin position="300"/>
        <end position="321"/>
    </location>
</feature>
<evidence type="ECO:0000313" key="3">
    <source>
        <dbReference type="Proteomes" id="UP000075225"/>
    </source>
</evidence>
<reference evidence="3" key="1">
    <citation type="submission" date="2016-03" db="EMBL/GenBank/DDBJ databases">
        <authorList>
            <person name="Sibley D."/>
            <person name="Venepally P."/>
            <person name="Karamycheva S."/>
            <person name="Hadjithomas M."/>
            <person name="Khan A."/>
            <person name="Brunk B."/>
            <person name="Roos D."/>
            <person name="Caler E."/>
            <person name="Lorenzi H."/>
        </authorList>
    </citation>
    <scope>NUCLEOTIDE SEQUENCE [LARGE SCALE GENOMIC DNA]</scope>
    <source>
        <strain evidence="3">TgCatPRC2</strain>
    </source>
</reference>
<feature type="region of interest" description="Disordered" evidence="1">
    <location>
        <begin position="1"/>
        <end position="65"/>
    </location>
</feature>